<evidence type="ECO:0000313" key="3">
    <source>
        <dbReference type="Proteomes" id="UP000321393"/>
    </source>
</evidence>
<reference evidence="3 4" key="1">
    <citation type="submission" date="2019-08" db="EMBL/GenBank/DDBJ databases">
        <title>Draft genome sequences of two oriental melons (Cucumis melo L. var makuwa).</title>
        <authorList>
            <person name="Kwon S.-Y."/>
        </authorList>
    </citation>
    <scope>NUCLEOTIDE SEQUENCE [LARGE SCALE GENOMIC DNA]</scope>
    <source>
        <strain evidence="4">cv. Chang Bougi</strain>
        <strain evidence="3">cv. SW 3</strain>
        <tissue evidence="1">Leaf</tissue>
    </source>
</reference>
<dbReference type="EMBL" id="SSTD01015655">
    <property type="protein sequence ID" value="TYK02350.1"/>
    <property type="molecule type" value="Genomic_DNA"/>
</dbReference>
<organism evidence="1 3">
    <name type="scientific">Cucumis melo var. makuwa</name>
    <name type="common">Oriental melon</name>
    <dbReference type="NCBI Taxonomy" id="1194695"/>
    <lineage>
        <taxon>Eukaryota</taxon>
        <taxon>Viridiplantae</taxon>
        <taxon>Streptophyta</taxon>
        <taxon>Embryophyta</taxon>
        <taxon>Tracheophyta</taxon>
        <taxon>Spermatophyta</taxon>
        <taxon>Magnoliopsida</taxon>
        <taxon>eudicotyledons</taxon>
        <taxon>Gunneridae</taxon>
        <taxon>Pentapetalae</taxon>
        <taxon>rosids</taxon>
        <taxon>fabids</taxon>
        <taxon>Cucurbitales</taxon>
        <taxon>Cucurbitaceae</taxon>
        <taxon>Benincaseae</taxon>
        <taxon>Cucumis</taxon>
    </lineage>
</organism>
<evidence type="ECO:0000313" key="4">
    <source>
        <dbReference type="Proteomes" id="UP000321947"/>
    </source>
</evidence>
<name>A0A5A7SVI9_CUCMM</name>
<evidence type="ECO:0000313" key="1">
    <source>
        <dbReference type="EMBL" id="KAA0035010.1"/>
    </source>
</evidence>
<protein>
    <submittedName>
        <fullName evidence="1">Zinc finger BED domain-containing protein DAYSLEEPER</fullName>
    </submittedName>
</protein>
<comment type="caution">
    <text evidence="1">The sequence shown here is derived from an EMBL/GenBank/DDBJ whole genome shotgun (WGS) entry which is preliminary data.</text>
</comment>
<accession>A0A5A7SVI9</accession>
<gene>
    <name evidence="2" type="ORF">E5676_scaffold155G00440</name>
    <name evidence="1" type="ORF">E6C27_scaffold57G00540</name>
</gene>
<dbReference type="AlphaFoldDB" id="A0A5A7SVI9"/>
<dbReference type="EMBL" id="SSTE01020204">
    <property type="protein sequence ID" value="KAA0035010.1"/>
    <property type="molecule type" value="Genomic_DNA"/>
</dbReference>
<proteinExistence type="predicted"/>
<dbReference type="OrthoDB" id="1742011at2759"/>
<dbReference type="Proteomes" id="UP000321393">
    <property type="component" value="Unassembled WGS sequence"/>
</dbReference>
<dbReference type="Proteomes" id="UP000321947">
    <property type="component" value="Unassembled WGS sequence"/>
</dbReference>
<sequence>MEASAKDGARCKCNYCSNGYACDSNSCGTSPLWKHLRNQCEKYPYRSYKKLGLLLIIRNYVSYAMVHHEVLRIQENKVESLTWEDWEVFKGLPGLKIWFRASSSCSTVAKCGDDEENQVVPMSPPPPVSS</sequence>
<evidence type="ECO:0000313" key="2">
    <source>
        <dbReference type="EMBL" id="TYK02350.1"/>
    </source>
</evidence>